<evidence type="ECO:0000313" key="4">
    <source>
        <dbReference type="Proteomes" id="UP000006352"/>
    </source>
</evidence>
<dbReference type="EMBL" id="HE797132">
    <property type="protein sequence ID" value="CCM03883.1"/>
    <property type="molecule type" value="Genomic_DNA"/>
</dbReference>
<dbReference type="SUPFAM" id="SSF54556">
    <property type="entry name" value="Chitinase insertion domain"/>
    <property type="match status" value="1"/>
</dbReference>
<dbReference type="InterPro" id="IPR017853">
    <property type="entry name" value="GH"/>
</dbReference>
<feature type="chain" id="PRO_5003778412" description="GH18 domain-containing protein" evidence="1">
    <location>
        <begin position="18"/>
        <end position="425"/>
    </location>
</feature>
<keyword evidence="4" id="KW-1185">Reference proteome</keyword>
<accession>J4GAJ9</accession>
<gene>
    <name evidence="3" type="ORF">FIBRA_06034</name>
</gene>
<name>J4GAJ9_9APHY</name>
<feature type="domain" description="GH18" evidence="2">
    <location>
        <begin position="39"/>
        <end position="422"/>
    </location>
</feature>
<dbReference type="GO" id="GO:0004568">
    <property type="term" value="F:chitinase activity"/>
    <property type="evidence" value="ECO:0007669"/>
    <property type="project" value="TreeGrafter"/>
</dbReference>
<dbReference type="OrthoDB" id="73875at2759"/>
<dbReference type="RefSeq" id="XP_012183166.1">
    <property type="nucleotide sequence ID" value="XM_012327776.1"/>
</dbReference>
<dbReference type="PROSITE" id="PS51910">
    <property type="entry name" value="GH18_2"/>
    <property type="match status" value="1"/>
</dbReference>
<feature type="signal peptide" evidence="1">
    <location>
        <begin position="1"/>
        <end position="17"/>
    </location>
</feature>
<dbReference type="SMART" id="SM00636">
    <property type="entry name" value="Glyco_18"/>
    <property type="match status" value="1"/>
</dbReference>
<dbReference type="STRING" id="599839.J4GAJ9"/>
<dbReference type="PANTHER" id="PTHR11177">
    <property type="entry name" value="CHITINASE"/>
    <property type="match status" value="1"/>
</dbReference>
<dbReference type="InterPro" id="IPR050314">
    <property type="entry name" value="Glycosyl_Hydrlase_18"/>
</dbReference>
<dbReference type="Gene3D" id="3.10.50.10">
    <property type="match status" value="1"/>
</dbReference>
<dbReference type="Gene3D" id="3.20.20.80">
    <property type="entry name" value="Glycosidases"/>
    <property type="match status" value="1"/>
</dbReference>
<dbReference type="InterPro" id="IPR011583">
    <property type="entry name" value="Chitinase_II/V-like_cat"/>
</dbReference>
<dbReference type="HOGENOM" id="CLU_002833_6_1_1"/>
<dbReference type="Pfam" id="PF00704">
    <property type="entry name" value="Glyco_hydro_18"/>
    <property type="match status" value="1"/>
</dbReference>
<dbReference type="GO" id="GO:0005576">
    <property type="term" value="C:extracellular region"/>
    <property type="evidence" value="ECO:0007669"/>
    <property type="project" value="TreeGrafter"/>
</dbReference>
<reference evidence="3 4" key="1">
    <citation type="journal article" date="2012" name="Appl. Environ. Microbiol.">
        <title>Short-read sequencing for genomic analysis of the brown rot fungus Fibroporia radiculosa.</title>
        <authorList>
            <person name="Tang J.D."/>
            <person name="Perkins A.D."/>
            <person name="Sonstegard T.S."/>
            <person name="Schroeder S.G."/>
            <person name="Burgess S.C."/>
            <person name="Diehl S.V."/>
        </authorList>
    </citation>
    <scope>NUCLEOTIDE SEQUENCE [LARGE SCALE GENOMIC DNA]</scope>
    <source>
        <strain evidence="3 4">TFFH 294</strain>
    </source>
</reference>
<evidence type="ECO:0000256" key="1">
    <source>
        <dbReference type="SAM" id="SignalP"/>
    </source>
</evidence>
<dbReference type="AlphaFoldDB" id="J4GAJ9"/>
<keyword evidence="1" id="KW-0732">Signal</keyword>
<protein>
    <recommendedName>
        <fullName evidence="2">GH18 domain-containing protein</fullName>
    </recommendedName>
</protein>
<dbReference type="InParanoid" id="J4GAJ9"/>
<dbReference type="GO" id="GO:0006032">
    <property type="term" value="P:chitin catabolic process"/>
    <property type="evidence" value="ECO:0007669"/>
    <property type="project" value="TreeGrafter"/>
</dbReference>
<dbReference type="SUPFAM" id="SSF51445">
    <property type="entry name" value="(Trans)glycosidases"/>
    <property type="match status" value="1"/>
</dbReference>
<evidence type="ECO:0000313" key="3">
    <source>
        <dbReference type="EMBL" id="CCM03883.1"/>
    </source>
</evidence>
<dbReference type="Proteomes" id="UP000006352">
    <property type="component" value="Unassembled WGS sequence"/>
</dbReference>
<dbReference type="GO" id="GO:0008061">
    <property type="term" value="F:chitin binding"/>
    <property type="evidence" value="ECO:0007669"/>
    <property type="project" value="InterPro"/>
</dbReference>
<proteinExistence type="predicted"/>
<dbReference type="PANTHER" id="PTHR11177:SF392">
    <property type="entry name" value="HAP41P"/>
    <property type="match status" value="1"/>
</dbReference>
<dbReference type="GeneID" id="24098794"/>
<dbReference type="GO" id="GO:0005975">
    <property type="term" value="P:carbohydrate metabolic process"/>
    <property type="evidence" value="ECO:0007669"/>
    <property type="project" value="InterPro"/>
</dbReference>
<sequence length="425" mass="45555">MLSLLSLGLLALPVTHATSFPFHARDTSATNATNVTVDMVSSAWYAGWHADNFTLNNVSWDKYTHLIYSFATTLPTVSNITLNGSDAILLPRFVQMAQENDVVPMVSIGGWGGSQFFSSNVGSEENRTAFVKTVTEFAQNYNLSGLDFDWEYPGVQGIGCNVVSVNDTSNFLAFLQALRADPIGANLTLTASAPITPWKGANGSSLTNISGFADTLDWVNLMNYDIWGSWDKTVGPNSPLNDTCAPAVDQQGSAVSAVAAWTAAGMPTYQIVLGVASYGHSFLVAAADAVISDNVLASYPVFNQGEQPLGDAWDNLTNIDACGVNTGPSGVFDFWGMIDGGYLFPNGTVAAGVDYRYDECSQTPYVYNCRTDVMISYDNAESFAAKGKYIASTNLRGFAMWEAGGDYNDILLDSIRSAAGFEDDC</sequence>
<dbReference type="InterPro" id="IPR001223">
    <property type="entry name" value="Glyco_hydro18_cat"/>
</dbReference>
<organism evidence="3 4">
    <name type="scientific">Fibroporia radiculosa</name>
    <dbReference type="NCBI Taxonomy" id="599839"/>
    <lineage>
        <taxon>Eukaryota</taxon>
        <taxon>Fungi</taxon>
        <taxon>Dikarya</taxon>
        <taxon>Basidiomycota</taxon>
        <taxon>Agaricomycotina</taxon>
        <taxon>Agaricomycetes</taxon>
        <taxon>Polyporales</taxon>
        <taxon>Fibroporiaceae</taxon>
        <taxon>Fibroporia</taxon>
    </lineage>
</organism>
<dbReference type="InterPro" id="IPR029070">
    <property type="entry name" value="Chitinase_insertion_sf"/>
</dbReference>
<evidence type="ECO:0000259" key="2">
    <source>
        <dbReference type="PROSITE" id="PS51910"/>
    </source>
</evidence>